<keyword evidence="2" id="KW-1185">Reference proteome</keyword>
<organism evidence="1 2">
    <name type="scientific">Actinidia rufa</name>
    <dbReference type="NCBI Taxonomy" id="165716"/>
    <lineage>
        <taxon>Eukaryota</taxon>
        <taxon>Viridiplantae</taxon>
        <taxon>Streptophyta</taxon>
        <taxon>Embryophyta</taxon>
        <taxon>Tracheophyta</taxon>
        <taxon>Spermatophyta</taxon>
        <taxon>Magnoliopsida</taxon>
        <taxon>eudicotyledons</taxon>
        <taxon>Gunneridae</taxon>
        <taxon>Pentapetalae</taxon>
        <taxon>asterids</taxon>
        <taxon>Ericales</taxon>
        <taxon>Actinidiaceae</taxon>
        <taxon>Actinidia</taxon>
    </lineage>
</organism>
<accession>A0A7J0D9Q7</accession>
<evidence type="ECO:0000313" key="1">
    <source>
        <dbReference type="EMBL" id="GFS30520.1"/>
    </source>
</evidence>
<dbReference type="AlphaFoldDB" id="A0A7J0D9Q7"/>
<evidence type="ECO:0000313" key="2">
    <source>
        <dbReference type="Proteomes" id="UP000585474"/>
    </source>
</evidence>
<comment type="caution">
    <text evidence="1">The sequence shown here is derived from an EMBL/GenBank/DDBJ whole genome shotgun (WGS) entry which is preliminary data.</text>
</comment>
<dbReference type="Proteomes" id="UP000585474">
    <property type="component" value="Unassembled WGS sequence"/>
</dbReference>
<dbReference type="EMBL" id="BJWL01000124">
    <property type="protein sequence ID" value="GFS30520.1"/>
    <property type="molecule type" value="Genomic_DNA"/>
</dbReference>
<name>A0A7J0D9Q7_9ERIC</name>
<reference evidence="2" key="1">
    <citation type="submission" date="2019-07" db="EMBL/GenBank/DDBJ databases">
        <title>De Novo Assembly of kiwifruit Actinidia rufa.</title>
        <authorList>
            <person name="Sugita-Konishi S."/>
            <person name="Sato K."/>
            <person name="Mori E."/>
            <person name="Abe Y."/>
            <person name="Kisaki G."/>
            <person name="Hamano K."/>
            <person name="Suezawa K."/>
            <person name="Otani M."/>
            <person name="Fukuda T."/>
            <person name="Manabe T."/>
            <person name="Gomi K."/>
            <person name="Tabuchi M."/>
            <person name="Akimitsu K."/>
            <person name="Kataoka I."/>
        </authorList>
    </citation>
    <scope>NUCLEOTIDE SEQUENCE [LARGE SCALE GENOMIC DNA]</scope>
    <source>
        <strain evidence="2">cv. Fuchu</strain>
    </source>
</reference>
<gene>
    <name evidence="1" type="ORF">Acr_00g0012410</name>
</gene>
<proteinExistence type="predicted"/>
<protein>
    <submittedName>
        <fullName evidence="1">Uncharacterized protein</fullName>
    </submittedName>
</protein>
<sequence length="103" mass="11429">MANQVISFILPCHVELDLCGINRAYLGTAFGIDKHIDDLNLLSLQMVALTSMRGHVTAALDLKSKTIDVGKMLPKGEMKLKFDVAWRHVGDTFFKMLIASLPK</sequence>